<dbReference type="PANTHER" id="PTHR31303">
    <property type="entry name" value="CTP-DEPENDENT DIACYLGLYCEROL KINASE 1"/>
    <property type="match status" value="1"/>
</dbReference>
<accession>A0A271J0P9</accession>
<dbReference type="AlphaFoldDB" id="A0A271J0P9"/>
<dbReference type="Proteomes" id="UP000216339">
    <property type="component" value="Unassembled WGS sequence"/>
</dbReference>
<proteinExistence type="predicted"/>
<evidence type="ECO:0000256" key="1">
    <source>
        <dbReference type="SAM" id="Phobius"/>
    </source>
</evidence>
<feature type="transmembrane region" description="Helical" evidence="1">
    <location>
        <begin position="144"/>
        <end position="161"/>
    </location>
</feature>
<feature type="transmembrane region" description="Helical" evidence="1">
    <location>
        <begin position="20"/>
        <end position="52"/>
    </location>
</feature>
<dbReference type="EMBL" id="MQWD01000001">
    <property type="protein sequence ID" value="PAP76940.1"/>
    <property type="molecule type" value="Genomic_DNA"/>
</dbReference>
<comment type="caution">
    <text evidence="2">The sequence shown here is derived from an EMBL/GenBank/DDBJ whole genome shotgun (WGS) entry which is preliminary data.</text>
</comment>
<keyword evidence="3" id="KW-1185">Reference proteome</keyword>
<evidence type="ECO:0000313" key="3">
    <source>
        <dbReference type="Proteomes" id="UP000216339"/>
    </source>
</evidence>
<feature type="transmembrane region" description="Helical" evidence="1">
    <location>
        <begin position="83"/>
        <end position="106"/>
    </location>
</feature>
<keyword evidence="1" id="KW-0812">Transmembrane</keyword>
<keyword evidence="1" id="KW-0472">Membrane</keyword>
<evidence type="ECO:0008006" key="4">
    <source>
        <dbReference type="Google" id="ProtNLM"/>
    </source>
</evidence>
<dbReference type="OrthoDB" id="1495427at2"/>
<gene>
    <name evidence="2" type="ORF">BSZ37_11110</name>
</gene>
<dbReference type="InterPro" id="IPR037997">
    <property type="entry name" value="Dgk1-like"/>
</dbReference>
<evidence type="ECO:0000313" key="2">
    <source>
        <dbReference type="EMBL" id="PAP76940.1"/>
    </source>
</evidence>
<dbReference type="PANTHER" id="PTHR31303:SF1">
    <property type="entry name" value="CTP-DEPENDENT DIACYLGLYCEROL KINASE 1"/>
    <property type="match status" value="1"/>
</dbReference>
<keyword evidence="1" id="KW-1133">Transmembrane helix</keyword>
<dbReference type="GO" id="GO:0004143">
    <property type="term" value="F:ATP-dependent diacylglycerol kinase activity"/>
    <property type="evidence" value="ECO:0007669"/>
    <property type="project" value="InterPro"/>
</dbReference>
<organism evidence="2 3">
    <name type="scientific">Rubrivirga marina</name>
    <dbReference type="NCBI Taxonomy" id="1196024"/>
    <lineage>
        <taxon>Bacteria</taxon>
        <taxon>Pseudomonadati</taxon>
        <taxon>Rhodothermota</taxon>
        <taxon>Rhodothermia</taxon>
        <taxon>Rhodothermales</taxon>
        <taxon>Rubricoccaceae</taxon>
        <taxon>Rubrivirga</taxon>
    </lineage>
</organism>
<sequence>MSDHVPVLPYRVELQRKAIHLGALVLPFAILVLPTTLARVVLTTLAVLAVALDVARQRVAAVHDLLVDRVFGWMMRPEELPEFGGPIVFNGAVWMCLSAAACVWLFPPGVGAAALAMLMVGDGAAAVLGRRFGRTKWPGSPKSVEGTAAYVVAAFLTGLAVTTWPSVGLTVVGCGVGAVVGAALEALPIPVNDNFRVPVLSGLAMWAVL</sequence>
<protein>
    <recommendedName>
        <fullName evidence="4">Phosphatidate cytidylyltransferase</fullName>
    </recommendedName>
</protein>
<name>A0A271J0P9_9BACT</name>
<reference evidence="2 3" key="1">
    <citation type="submission" date="2016-11" db="EMBL/GenBank/DDBJ databases">
        <title>Study of marine rhodopsin-containing bacteria.</title>
        <authorList>
            <person name="Yoshizawa S."/>
            <person name="Kumagai Y."/>
            <person name="Kogure K."/>
        </authorList>
    </citation>
    <scope>NUCLEOTIDE SEQUENCE [LARGE SCALE GENOMIC DNA]</scope>
    <source>
        <strain evidence="2 3">SAORIC-28</strain>
    </source>
</reference>
<feature type="transmembrane region" description="Helical" evidence="1">
    <location>
        <begin position="112"/>
        <end position="132"/>
    </location>
</feature>
<dbReference type="RefSeq" id="WP_095510611.1">
    <property type="nucleotide sequence ID" value="NZ_MQWD01000001.1"/>
</dbReference>